<protein>
    <submittedName>
        <fullName evidence="5">G10840 protein</fullName>
    </submittedName>
</protein>
<dbReference type="InterPro" id="IPR000271">
    <property type="entry name" value="Ribosomal_bL34"/>
</dbReference>
<dbReference type="Gene3D" id="1.10.287.3980">
    <property type="match status" value="1"/>
</dbReference>
<name>A0ABP1GB65_9CHLO</name>
<reference evidence="5 6" key="1">
    <citation type="submission" date="2024-06" db="EMBL/GenBank/DDBJ databases">
        <authorList>
            <person name="Kraege A."/>
            <person name="Thomma B."/>
        </authorList>
    </citation>
    <scope>NUCLEOTIDE SEQUENCE [LARGE SCALE GENOMIC DNA]</scope>
</reference>
<dbReference type="EMBL" id="CAXHTA020000017">
    <property type="protein sequence ID" value="CAL5227814.1"/>
    <property type="molecule type" value="Genomic_DNA"/>
</dbReference>
<comment type="similarity">
    <text evidence="1">Belongs to the bacterial ribosomal protein bL34 family.</text>
</comment>
<evidence type="ECO:0000256" key="4">
    <source>
        <dbReference type="SAM" id="MobiDB-lite"/>
    </source>
</evidence>
<organism evidence="5 6">
    <name type="scientific">Coccomyxa viridis</name>
    <dbReference type="NCBI Taxonomy" id="1274662"/>
    <lineage>
        <taxon>Eukaryota</taxon>
        <taxon>Viridiplantae</taxon>
        <taxon>Chlorophyta</taxon>
        <taxon>core chlorophytes</taxon>
        <taxon>Trebouxiophyceae</taxon>
        <taxon>Trebouxiophyceae incertae sedis</taxon>
        <taxon>Coccomyxaceae</taxon>
        <taxon>Coccomyxa</taxon>
    </lineage>
</organism>
<dbReference type="NCBIfam" id="TIGR01030">
    <property type="entry name" value="rpmH_bact"/>
    <property type="match status" value="1"/>
</dbReference>
<dbReference type="PANTHER" id="PTHR14503:SF4">
    <property type="entry name" value="LARGE RIBOSOMAL SUBUNIT PROTEIN BL34M"/>
    <property type="match status" value="1"/>
</dbReference>
<comment type="caution">
    <text evidence="5">The sequence shown here is derived from an EMBL/GenBank/DDBJ whole genome shotgun (WGS) entry which is preliminary data.</text>
</comment>
<proteinExistence type="inferred from homology"/>
<evidence type="ECO:0000256" key="3">
    <source>
        <dbReference type="ARBA" id="ARBA00023274"/>
    </source>
</evidence>
<feature type="region of interest" description="Disordered" evidence="4">
    <location>
        <begin position="226"/>
        <end position="258"/>
    </location>
</feature>
<keyword evidence="6" id="KW-1185">Reference proteome</keyword>
<feature type="compositionally biased region" description="Low complexity" evidence="4">
    <location>
        <begin position="152"/>
        <end position="164"/>
    </location>
</feature>
<dbReference type="InterPro" id="IPR020939">
    <property type="entry name" value="Ribosomal_bL34_CS"/>
</dbReference>
<dbReference type="PROSITE" id="PS00784">
    <property type="entry name" value="RIBOSOMAL_L34"/>
    <property type="match status" value="1"/>
</dbReference>
<evidence type="ECO:0000313" key="6">
    <source>
        <dbReference type="Proteomes" id="UP001497392"/>
    </source>
</evidence>
<sequence>MLRRLSYKAVKSLSGRGSSGHAVQWRVSGVQGLYVPEHCSSGAVRSPSAVRNGTRALWQFGNDETGAWGTPQMPVYSDPTPSIVGRELLGPQTGRKVTQGLPDFDPVAFLERTRRRAEEPATDVVSDDSSLPEEDAPAPMLDLSTSPKWIQEEQQSSSAGVQGSAEQQIDVLSLEECMRDTEQLVQIVKLANKELRGRSGSFDASQVMSLLKRISQDLDLHQEGQEKAPAGAVKAEGSSAGSRHSTSRPSEKGDQGGLGVNVEAQDVQLHFEDPAGANVMALVEAEVKRAVEALRSNHEGLREADGQELHMRVVNALRYDGKESVDGSVVPEAANVQKLLDGLDKLQRVRRSTGLPHSLQVEMGEDAFEVRVVALDADEADDKPAMQLIKRTYQPSNRVRKNRHGFLQRLKTKGGRRVIARRRARGRSRLTA</sequence>
<dbReference type="Proteomes" id="UP001497392">
    <property type="component" value="Unassembled WGS sequence"/>
</dbReference>
<evidence type="ECO:0000313" key="5">
    <source>
        <dbReference type="EMBL" id="CAL5227814.1"/>
    </source>
</evidence>
<dbReference type="Pfam" id="PF00468">
    <property type="entry name" value="Ribosomal_L34"/>
    <property type="match status" value="1"/>
</dbReference>
<dbReference type="HAMAP" id="MF_00391">
    <property type="entry name" value="Ribosomal_bL34"/>
    <property type="match status" value="1"/>
</dbReference>
<keyword evidence="3" id="KW-0687">Ribonucleoprotein</keyword>
<evidence type="ECO:0000256" key="1">
    <source>
        <dbReference type="ARBA" id="ARBA00010111"/>
    </source>
</evidence>
<feature type="region of interest" description="Disordered" evidence="4">
    <location>
        <begin position="115"/>
        <end position="164"/>
    </location>
</feature>
<feature type="compositionally biased region" description="Polar residues" evidence="4">
    <location>
        <begin position="239"/>
        <end position="248"/>
    </location>
</feature>
<evidence type="ECO:0000256" key="2">
    <source>
        <dbReference type="ARBA" id="ARBA00022980"/>
    </source>
</evidence>
<accession>A0ABP1GB65</accession>
<keyword evidence="2" id="KW-0689">Ribosomal protein</keyword>
<dbReference type="PANTHER" id="PTHR14503">
    <property type="entry name" value="MITOCHONDRIAL RIBOSOMAL PROTEIN 34 FAMILY MEMBER"/>
    <property type="match status" value="1"/>
</dbReference>
<gene>
    <name evidence="5" type="primary">g10840</name>
    <name evidence="5" type="ORF">VP750_LOCUS9720</name>
</gene>